<dbReference type="EMBL" id="APVH01000013">
    <property type="protein sequence ID" value="EPX83963.1"/>
    <property type="molecule type" value="Genomic_DNA"/>
</dbReference>
<protein>
    <submittedName>
        <fullName evidence="1">Uncharacterized protein</fullName>
    </submittedName>
</protein>
<sequence>MTTKIPANQISTVAVPGTDGKQLAQGELKESWNEDVDGVKKTFGSVDVGRKTVTGEML</sequence>
<organism evidence="1 2">
    <name type="scientific">Salipiger mucosus DSM 16094</name>
    <dbReference type="NCBI Taxonomy" id="1123237"/>
    <lineage>
        <taxon>Bacteria</taxon>
        <taxon>Pseudomonadati</taxon>
        <taxon>Pseudomonadota</taxon>
        <taxon>Alphaproteobacteria</taxon>
        <taxon>Rhodobacterales</taxon>
        <taxon>Roseobacteraceae</taxon>
        <taxon>Salipiger</taxon>
    </lineage>
</organism>
<dbReference type="HOGENOM" id="CLU_2976674_0_0_5"/>
<name>S9QWH2_9RHOB</name>
<evidence type="ECO:0000313" key="1">
    <source>
        <dbReference type="EMBL" id="EPX83963.1"/>
    </source>
</evidence>
<dbReference type="Proteomes" id="UP000015347">
    <property type="component" value="Unassembled WGS sequence"/>
</dbReference>
<proteinExistence type="predicted"/>
<dbReference type="OrthoDB" id="9801841at2"/>
<reference evidence="2" key="1">
    <citation type="journal article" date="2014" name="Stand. Genomic Sci.">
        <title>Genome sequence of the exopolysaccharide-producing Salipiger mucosus type strain (DSM 16094(T)), a moderately halophilic member of the Roseobacter clade.</title>
        <authorList>
            <person name="Riedel T."/>
            <person name="Spring S."/>
            <person name="Fiebig A."/>
            <person name="Petersen J."/>
            <person name="Kyrpides N.C."/>
            <person name="Goker M."/>
            <person name="Klenk H.P."/>
        </authorList>
    </citation>
    <scope>NUCLEOTIDE SEQUENCE [LARGE SCALE GENOMIC DNA]</scope>
    <source>
        <strain evidence="2">DSM 16094</strain>
    </source>
</reference>
<comment type="caution">
    <text evidence="1">The sequence shown here is derived from an EMBL/GenBank/DDBJ whole genome shotgun (WGS) entry which is preliminary data.</text>
</comment>
<gene>
    <name evidence="1" type="ORF">Salmuc_01738</name>
</gene>
<dbReference type="AlphaFoldDB" id="S9QWH2"/>
<keyword evidence="2" id="KW-1185">Reference proteome</keyword>
<dbReference type="RefSeq" id="WP_021119973.1">
    <property type="nucleotide sequence ID" value="NZ_KE557274.1"/>
</dbReference>
<evidence type="ECO:0000313" key="2">
    <source>
        <dbReference type="Proteomes" id="UP000015347"/>
    </source>
</evidence>
<accession>S9QWH2</accession>